<dbReference type="RefSeq" id="WP_272134986.1">
    <property type="nucleotide sequence ID" value="NZ_JAQNDM010000002.1"/>
</dbReference>
<comment type="caution">
    <text evidence="3">The sequence shown here is derived from an EMBL/GenBank/DDBJ whole genome shotgun (WGS) entry which is preliminary data.</text>
</comment>
<dbReference type="SUPFAM" id="SSF54197">
    <property type="entry name" value="HIT-like"/>
    <property type="match status" value="1"/>
</dbReference>
<dbReference type="InterPro" id="IPR011146">
    <property type="entry name" value="HIT-like"/>
</dbReference>
<feature type="short sequence motif" description="Histidine triad motif" evidence="1">
    <location>
        <begin position="134"/>
        <end position="138"/>
    </location>
</feature>
<protein>
    <recommendedName>
        <fullName evidence="2">HIT domain-containing protein</fullName>
    </recommendedName>
</protein>
<sequence>MSFSSGITGERRYQFGILSEVSQNEVRSKFDGCRLCWAISEEGQRHPANMIVHSTDEHVVVPALGSIIEGYVMLVSKRHRSSVATLNAEHAANVQKDIDSVLARLEKQPGSQGWVVFEHGTTLDCGLKACCVDHLHLHLLPVNMDLASALASQLSCEARRIEALQDLRQVREAGADNYIYVRNPDGKHYVLTPPAYSSQFVRQVLAEKTGKGDRWNWQHHPMEDDSIKTIRMFRNAGLTPRAIYYAHAIEQLPTAEVKAIVQKARTLMGSHCPQTTLFSMYEHLEQSLQELDLPEERLNAYLVETERKFIEASDLLIVDLSRPNWQYVGSLMEVVYAAEAKVPVIAIVGDSPIQGRRWLKAHVTRFAKTAEEAFTLAPSFLQKPQPSK</sequence>
<name>A0ABT5D3Z0_9BACT</name>
<evidence type="ECO:0000256" key="1">
    <source>
        <dbReference type="PROSITE-ProRule" id="PRU00464"/>
    </source>
</evidence>
<accession>A0ABT5D3Z0</accession>
<evidence type="ECO:0000313" key="3">
    <source>
        <dbReference type="EMBL" id="MDC0707754.1"/>
    </source>
</evidence>
<organism evidence="3 4">
    <name type="scientific">Stigmatella ashevillensis</name>
    <dbReference type="NCBI Taxonomy" id="2995309"/>
    <lineage>
        <taxon>Bacteria</taxon>
        <taxon>Pseudomonadati</taxon>
        <taxon>Myxococcota</taxon>
        <taxon>Myxococcia</taxon>
        <taxon>Myxococcales</taxon>
        <taxon>Cystobacterineae</taxon>
        <taxon>Archangiaceae</taxon>
        <taxon>Stigmatella</taxon>
    </lineage>
</organism>
<feature type="domain" description="HIT" evidence="2">
    <location>
        <begin position="38"/>
        <end position="149"/>
    </location>
</feature>
<dbReference type="Proteomes" id="UP001221838">
    <property type="component" value="Unassembled WGS sequence"/>
</dbReference>
<gene>
    <name evidence="3" type="ORF">POL68_04665</name>
</gene>
<dbReference type="PROSITE" id="PS51084">
    <property type="entry name" value="HIT_2"/>
    <property type="match status" value="1"/>
</dbReference>
<dbReference type="InterPro" id="IPR036265">
    <property type="entry name" value="HIT-like_sf"/>
</dbReference>
<dbReference type="Gene3D" id="3.30.428.10">
    <property type="entry name" value="HIT-like"/>
    <property type="match status" value="1"/>
</dbReference>
<evidence type="ECO:0000313" key="4">
    <source>
        <dbReference type="Proteomes" id="UP001221838"/>
    </source>
</evidence>
<dbReference type="EMBL" id="JAQNDM010000002">
    <property type="protein sequence ID" value="MDC0707754.1"/>
    <property type="molecule type" value="Genomic_DNA"/>
</dbReference>
<reference evidence="3 4" key="1">
    <citation type="submission" date="2022-11" db="EMBL/GenBank/DDBJ databases">
        <title>Minimal conservation of predation-associated metabolite biosynthetic gene clusters underscores biosynthetic potential of Myxococcota including descriptions for ten novel species: Archangium lansinium sp. nov., Myxococcus landrumus sp. nov., Nannocystis bai.</title>
        <authorList>
            <person name="Ahearne A."/>
            <person name="Stevens C."/>
            <person name="Dowd S."/>
        </authorList>
    </citation>
    <scope>NUCLEOTIDE SEQUENCE [LARGE SCALE GENOMIC DNA]</scope>
    <source>
        <strain evidence="3 4">NCWAL01</strain>
    </source>
</reference>
<keyword evidence="4" id="KW-1185">Reference proteome</keyword>
<evidence type="ECO:0000259" key="2">
    <source>
        <dbReference type="PROSITE" id="PS51084"/>
    </source>
</evidence>
<proteinExistence type="predicted"/>